<evidence type="ECO:0000259" key="1">
    <source>
        <dbReference type="SMART" id="SM00871"/>
    </source>
</evidence>
<gene>
    <name evidence="2" type="ORF">K340107D12_42000</name>
</gene>
<comment type="caution">
    <text evidence="2">The sequence shown here is derived from an EMBL/GenBank/DDBJ whole genome shotgun (WGS) entry which is preliminary data.</text>
</comment>
<dbReference type="Pfam" id="PF06445">
    <property type="entry name" value="GyrI-like"/>
    <property type="match status" value="1"/>
</dbReference>
<keyword evidence="3" id="KW-1185">Reference proteome</keyword>
<dbReference type="InterPro" id="IPR010499">
    <property type="entry name" value="AraC_E-bd"/>
</dbReference>
<dbReference type="EMBL" id="BAABZQ010000001">
    <property type="protein sequence ID" value="GAA6501384.1"/>
    <property type="molecule type" value="Genomic_DNA"/>
</dbReference>
<dbReference type="InterPro" id="IPR011256">
    <property type="entry name" value="Reg_factor_effector_dom_sf"/>
</dbReference>
<dbReference type="SMART" id="SM00871">
    <property type="entry name" value="AraC_E_bind"/>
    <property type="match status" value="1"/>
</dbReference>
<evidence type="ECO:0000313" key="3">
    <source>
        <dbReference type="Proteomes" id="UP001600941"/>
    </source>
</evidence>
<sequence>MDHKVEIREIEPIRAAYMKYRGDAAKANRMFPKVFQSVRGKTNGSPFFSYLSMDPETKMGNMELCVPTQETPAGSSVNVKVFPRIRALCVTHTGSYDTLFQAYAAIDHFAAEHHLVLRPPFREIFLKGPGMIIKGNPDKYITEIQFPIEED</sequence>
<name>A0ABQ0BXX2_9FIRM</name>
<dbReference type="Proteomes" id="UP001600941">
    <property type="component" value="Unassembled WGS sequence"/>
</dbReference>
<organism evidence="2 3">
    <name type="scientific">Blautia parvula</name>
    <dbReference type="NCBI Taxonomy" id="2877527"/>
    <lineage>
        <taxon>Bacteria</taxon>
        <taxon>Bacillati</taxon>
        <taxon>Bacillota</taxon>
        <taxon>Clostridia</taxon>
        <taxon>Lachnospirales</taxon>
        <taxon>Lachnospiraceae</taxon>
        <taxon>Blautia</taxon>
    </lineage>
</organism>
<accession>A0ABQ0BXX2</accession>
<evidence type="ECO:0000313" key="2">
    <source>
        <dbReference type="EMBL" id="GAA6501384.1"/>
    </source>
</evidence>
<dbReference type="RefSeq" id="WP_033140923.1">
    <property type="nucleotide sequence ID" value="NZ_AP031413.1"/>
</dbReference>
<protein>
    <submittedName>
        <fullName evidence="2">GyrI-like domain-containing protein</fullName>
    </submittedName>
</protein>
<dbReference type="Gene3D" id="3.20.80.10">
    <property type="entry name" value="Regulatory factor, effector binding domain"/>
    <property type="match status" value="1"/>
</dbReference>
<dbReference type="SUPFAM" id="SSF55136">
    <property type="entry name" value="Probable bacterial effector-binding domain"/>
    <property type="match status" value="1"/>
</dbReference>
<proteinExistence type="predicted"/>
<reference evidence="2 3" key="1">
    <citation type="submission" date="2024-04" db="EMBL/GenBank/DDBJ databases">
        <title>Defined microbial consortia suppress multidrug-resistant proinflammatory Enterobacteriaceae via ecological control.</title>
        <authorList>
            <person name="Furuichi M."/>
            <person name="Kawaguchi T."/>
            <person name="Pust M."/>
            <person name="Yasuma K."/>
            <person name="Plichta D."/>
            <person name="Hasegawa N."/>
            <person name="Ohya T."/>
            <person name="Bhattarai S."/>
            <person name="Sasajima S."/>
            <person name="Aoto Y."/>
            <person name="Tuganbaev T."/>
            <person name="Yaginuma M."/>
            <person name="Ueda M."/>
            <person name="Okahashi N."/>
            <person name="Amafuji K."/>
            <person name="Kiridooshi Y."/>
            <person name="Sugita K."/>
            <person name="Strazar M."/>
            <person name="Skelly A."/>
            <person name="Suda W."/>
            <person name="Hattori M."/>
            <person name="Nakamoto N."/>
            <person name="Caballero S."/>
            <person name="Norman J."/>
            <person name="Olle B."/>
            <person name="Tanoue T."/>
            <person name="Arita M."/>
            <person name="Bucci V."/>
            <person name="Atarashi K."/>
            <person name="Xavier R."/>
            <person name="Honda K."/>
        </authorList>
    </citation>
    <scope>NUCLEOTIDE SEQUENCE [LARGE SCALE GENOMIC DNA]</scope>
    <source>
        <strain evidence="3">k34-0107-D12</strain>
    </source>
</reference>
<feature type="domain" description="AraC effector-binding" evidence="1">
    <location>
        <begin position="3"/>
        <end position="149"/>
    </location>
</feature>
<dbReference type="InterPro" id="IPR029442">
    <property type="entry name" value="GyrI-like"/>
</dbReference>